<name>A0A1I8FMJ9_9PLAT</name>
<keyword evidence="1" id="KW-1185">Reference proteome</keyword>
<protein>
    <submittedName>
        <fullName evidence="2">Uncharacterized protein</fullName>
    </submittedName>
</protein>
<sequence length="51" mass="6246">MITIRLMMRTYAIRRRRQRTTRATIRQRRVPIRMTKNWRNGAQSRGLRASC</sequence>
<accession>A0A1I8FMJ9</accession>
<evidence type="ECO:0000313" key="2">
    <source>
        <dbReference type="WBParaSite" id="maker-unitig_39039-snap-gene-0.1-mRNA-1"/>
    </source>
</evidence>
<dbReference type="AlphaFoldDB" id="A0A1I8FMJ9"/>
<evidence type="ECO:0000313" key="1">
    <source>
        <dbReference type="Proteomes" id="UP000095280"/>
    </source>
</evidence>
<reference evidence="2" key="1">
    <citation type="submission" date="2016-11" db="UniProtKB">
        <authorList>
            <consortium name="WormBaseParasite"/>
        </authorList>
    </citation>
    <scope>IDENTIFICATION</scope>
</reference>
<dbReference type="Proteomes" id="UP000095280">
    <property type="component" value="Unplaced"/>
</dbReference>
<dbReference type="WBParaSite" id="maker-unitig_39039-snap-gene-0.1-mRNA-1">
    <property type="protein sequence ID" value="maker-unitig_39039-snap-gene-0.1-mRNA-1"/>
    <property type="gene ID" value="maker-unitig_39039-snap-gene-0.1"/>
</dbReference>
<proteinExistence type="predicted"/>
<organism evidence="1 2">
    <name type="scientific">Macrostomum lignano</name>
    <dbReference type="NCBI Taxonomy" id="282301"/>
    <lineage>
        <taxon>Eukaryota</taxon>
        <taxon>Metazoa</taxon>
        <taxon>Spiralia</taxon>
        <taxon>Lophotrochozoa</taxon>
        <taxon>Platyhelminthes</taxon>
        <taxon>Rhabditophora</taxon>
        <taxon>Macrostomorpha</taxon>
        <taxon>Macrostomida</taxon>
        <taxon>Macrostomidae</taxon>
        <taxon>Macrostomum</taxon>
    </lineage>
</organism>